<accession>A0A1G4PDS1</accession>
<feature type="transmembrane region" description="Helical" evidence="1">
    <location>
        <begin position="6"/>
        <end position="29"/>
    </location>
</feature>
<evidence type="ECO:0000313" key="4">
    <source>
        <dbReference type="Proteomes" id="UP000199150"/>
    </source>
</evidence>
<dbReference type="RefSeq" id="WP_090642782.1">
    <property type="nucleotide sequence ID" value="NZ_CBCRYE010000001.1"/>
</dbReference>
<dbReference type="EMBL" id="FMTS01000001">
    <property type="protein sequence ID" value="SCW30453.1"/>
    <property type="molecule type" value="Genomic_DNA"/>
</dbReference>
<keyword evidence="1" id="KW-0472">Membrane</keyword>
<gene>
    <name evidence="3" type="ORF">SAMN02927928_0288</name>
</gene>
<evidence type="ECO:0000313" key="3">
    <source>
        <dbReference type="EMBL" id="SCW30453.1"/>
    </source>
</evidence>
<dbReference type="Pfam" id="PF19762">
    <property type="entry name" value="DUF6249"/>
    <property type="match status" value="1"/>
</dbReference>
<protein>
    <recommendedName>
        <fullName evidence="2">DUF6249 domain-containing protein</fullName>
    </recommendedName>
</protein>
<keyword evidence="1" id="KW-0812">Transmembrane</keyword>
<feature type="transmembrane region" description="Helical" evidence="1">
    <location>
        <begin position="75"/>
        <end position="96"/>
    </location>
</feature>
<dbReference type="AlphaFoldDB" id="A0A1G4PDS1"/>
<keyword evidence="1" id="KW-1133">Transmembrane helix</keyword>
<evidence type="ECO:0000259" key="2">
    <source>
        <dbReference type="Pfam" id="PF19762"/>
    </source>
</evidence>
<sequence length="125" mass="13404">MDMDSLTGILAVVLALSMPVAIVAIVFYFRHKGRTEVQKTLRMAIEKGTDLPPEFLENLKNMQARKTPANDIRSGLILIAIALGLVALDLANHSFILGKLSGVAAIPGFIGVALLILGIIGNRKK</sequence>
<proteinExistence type="predicted"/>
<dbReference type="Proteomes" id="UP000199150">
    <property type="component" value="Unassembled WGS sequence"/>
</dbReference>
<feature type="domain" description="DUF6249" evidence="2">
    <location>
        <begin position="9"/>
        <end position="120"/>
    </location>
</feature>
<name>A0A1G4PDS1_9CAUL</name>
<feature type="transmembrane region" description="Helical" evidence="1">
    <location>
        <begin position="102"/>
        <end position="120"/>
    </location>
</feature>
<dbReference type="InterPro" id="IPR046216">
    <property type="entry name" value="DUF6249"/>
</dbReference>
<keyword evidence="4" id="KW-1185">Reference proteome</keyword>
<dbReference type="STRING" id="260084.SAMN02927928_0288"/>
<organism evidence="3 4">
    <name type="scientific">Asticcacaulis taihuensis</name>
    <dbReference type="NCBI Taxonomy" id="260084"/>
    <lineage>
        <taxon>Bacteria</taxon>
        <taxon>Pseudomonadati</taxon>
        <taxon>Pseudomonadota</taxon>
        <taxon>Alphaproteobacteria</taxon>
        <taxon>Caulobacterales</taxon>
        <taxon>Caulobacteraceae</taxon>
        <taxon>Asticcacaulis</taxon>
    </lineage>
</organism>
<reference evidence="4" key="1">
    <citation type="submission" date="2016-10" db="EMBL/GenBank/DDBJ databases">
        <authorList>
            <person name="Varghese N."/>
            <person name="Submissions S."/>
        </authorList>
    </citation>
    <scope>NUCLEOTIDE SEQUENCE [LARGE SCALE GENOMIC DNA]</scope>
    <source>
        <strain evidence="4">CGMCC 1.3431</strain>
    </source>
</reference>
<dbReference type="OrthoDB" id="5737184at2"/>
<evidence type="ECO:0000256" key="1">
    <source>
        <dbReference type="SAM" id="Phobius"/>
    </source>
</evidence>